<feature type="repeat" description="ARM" evidence="2">
    <location>
        <begin position="540"/>
        <end position="584"/>
    </location>
</feature>
<evidence type="ECO:0000256" key="3">
    <source>
        <dbReference type="SAM" id="MobiDB-lite"/>
    </source>
</evidence>
<dbReference type="SMART" id="SM00185">
    <property type="entry name" value="ARM"/>
    <property type="match status" value="6"/>
</dbReference>
<dbReference type="Pfam" id="PF12937">
    <property type="entry name" value="F-box-like"/>
    <property type="match status" value="1"/>
</dbReference>
<accession>A0A8J4PR48</accession>
<evidence type="ECO:0000313" key="5">
    <source>
        <dbReference type="EMBL" id="KAF2072663.1"/>
    </source>
</evidence>
<organism evidence="5 6">
    <name type="scientific">Polysphondylium violaceum</name>
    <dbReference type="NCBI Taxonomy" id="133409"/>
    <lineage>
        <taxon>Eukaryota</taxon>
        <taxon>Amoebozoa</taxon>
        <taxon>Evosea</taxon>
        <taxon>Eumycetozoa</taxon>
        <taxon>Dictyostelia</taxon>
        <taxon>Dictyosteliales</taxon>
        <taxon>Dictyosteliaceae</taxon>
        <taxon>Polysphondylium</taxon>
    </lineage>
</organism>
<dbReference type="SUPFAM" id="SSF48371">
    <property type="entry name" value="ARM repeat"/>
    <property type="match status" value="1"/>
</dbReference>
<dbReference type="PANTHER" id="PTHR22895">
    <property type="entry name" value="ARMADILLO REPEAT-CONTAINING PROTEIN 6"/>
    <property type="match status" value="1"/>
</dbReference>
<protein>
    <recommendedName>
        <fullName evidence="4">F-box domain-containing protein</fullName>
    </recommendedName>
</protein>
<reference evidence="5" key="1">
    <citation type="submission" date="2020-01" db="EMBL/GenBank/DDBJ databases">
        <title>Development of genomics and gene disruption for Polysphondylium violaceum indicates a role for the polyketide synthase stlB in stalk morphogenesis.</title>
        <authorList>
            <person name="Narita B."/>
            <person name="Kawabe Y."/>
            <person name="Kin K."/>
            <person name="Saito T."/>
            <person name="Gibbs R."/>
            <person name="Kuspa A."/>
            <person name="Muzny D."/>
            <person name="Queller D."/>
            <person name="Richards S."/>
            <person name="Strassman J."/>
            <person name="Sucgang R."/>
            <person name="Worley K."/>
            <person name="Schaap P."/>
        </authorList>
    </citation>
    <scope>NUCLEOTIDE SEQUENCE</scope>
    <source>
        <strain evidence="5">QSvi11</strain>
    </source>
</reference>
<evidence type="ECO:0000259" key="4">
    <source>
        <dbReference type="PROSITE" id="PS50181"/>
    </source>
</evidence>
<proteinExistence type="predicted"/>
<name>A0A8J4PR48_9MYCE</name>
<dbReference type="Gene3D" id="1.25.10.10">
    <property type="entry name" value="Leucine-rich Repeat Variant"/>
    <property type="match status" value="2"/>
</dbReference>
<dbReference type="Proteomes" id="UP000695562">
    <property type="component" value="Unassembled WGS sequence"/>
</dbReference>
<feature type="repeat" description="ARM" evidence="2">
    <location>
        <begin position="411"/>
        <end position="455"/>
    </location>
</feature>
<feature type="region of interest" description="Disordered" evidence="3">
    <location>
        <begin position="15"/>
        <end position="81"/>
    </location>
</feature>
<evidence type="ECO:0000256" key="2">
    <source>
        <dbReference type="PROSITE-ProRule" id="PRU00259"/>
    </source>
</evidence>
<feature type="region of interest" description="Disordered" evidence="3">
    <location>
        <begin position="166"/>
        <end position="189"/>
    </location>
</feature>
<dbReference type="PANTHER" id="PTHR22895:SF0">
    <property type="entry name" value="ARMADILLO REPEAT-CONTAINING PROTEIN 6"/>
    <property type="match status" value="1"/>
</dbReference>
<dbReference type="InterPro" id="IPR001810">
    <property type="entry name" value="F-box_dom"/>
</dbReference>
<feature type="repeat" description="ARM" evidence="2">
    <location>
        <begin position="497"/>
        <end position="541"/>
    </location>
</feature>
<feature type="compositionally biased region" description="Low complexity" evidence="3">
    <location>
        <begin position="18"/>
        <end position="79"/>
    </location>
</feature>
<dbReference type="EMBL" id="AJWJ01000259">
    <property type="protein sequence ID" value="KAF2072663.1"/>
    <property type="molecule type" value="Genomic_DNA"/>
</dbReference>
<keyword evidence="6" id="KW-1185">Reference proteome</keyword>
<dbReference type="AlphaFoldDB" id="A0A8J4PR48"/>
<dbReference type="SUPFAM" id="SSF81383">
    <property type="entry name" value="F-box domain"/>
    <property type="match status" value="1"/>
</dbReference>
<dbReference type="InterPro" id="IPR000225">
    <property type="entry name" value="Armadillo"/>
</dbReference>
<evidence type="ECO:0000256" key="1">
    <source>
        <dbReference type="ARBA" id="ARBA00022737"/>
    </source>
</evidence>
<feature type="domain" description="F-box" evidence="4">
    <location>
        <begin position="215"/>
        <end position="261"/>
    </location>
</feature>
<dbReference type="InterPro" id="IPR036047">
    <property type="entry name" value="F-box-like_dom_sf"/>
</dbReference>
<dbReference type="InterPro" id="IPR016024">
    <property type="entry name" value="ARM-type_fold"/>
</dbReference>
<feature type="repeat" description="ARM" evidence="2">
    <location>
        <begin position="454"/>
        <end position="498"/>
    </location>
</feature>
<feature type="repeat" description="ARM" evidence="2">
    <location>
        <begin position="359"/>
        <end position="395"/>
    </location>
</feature>
<sequence>MFNKIVPLLFNKSKSKETTTTTTNTTTTTTTTTTNINNNIDTRSNSNSNGSIINIVTTSSSNNNNTSNNNNSNNNSGTSFKKDYRIRKDTLVEEIDFLVHQIKNQSIESLGEGQLVISDQILSLEREKSKFINMSAKLNYSSPNTLIPSVSKTFISPFGLSVSPQNNNNMDINSSNNNNNNKQSIQDKNFGLLDNNNGNQMQIQHQPNYHHHKEQLDIFSIPTEMLVHLLSFLSARDLWNISQTCKRIWYTVDTFKFWENLFERTCPRIFYAMQFNSRWSSPNSHQFKMILCYIDSLPDEYNKSFDQTDENGQIKKIIGVIKENLHNPSVLRETCYILKRLSYRQRKEDEHERLIARYGGIKLILQTMKKHPYDAGVQEDACGALGNLTCDSPNNFGVYSNNNYLEVVEQGGIQLILLAMKNHMLNPGVQYNTSFVLRNLARNDISESRVAQEGGIQLIATAMRNHPNHIGIQTQGCGALRNLGCNDSNKILSAKEGGIGLILKAMKGFSSHSDLQLNGCGALRNLARNEENKNMIAKQGGIQLVLLAMNNHQDDPDVQDEGCAALINLAYQDEINEETIAREGGITLILNAMRNHPFHSGVQMQGRGALKNLSCNPKNKLTIARSGGIELMEIAIQNHPTFANRFLELMRILQAALEENAF</sequence>
<keyword evidence="1" id="KW-0677">Repeat</keyword>
<dbReference type="OrthoDB" id="15111at2759"/>
<dbReference type="PROSITE" id="PS50176">
    <property type="entry name" value="ARM_REPEAT"/>
    <property type="match status" value="6"/>
</dbReference>
<feature type="repeat" description="ARM" evidence="2">
    <location>
        <begin position="584"/>
        <end position="628"/>
    </location>
</feature>
<gene>
    <name evidence="5" type="ORF">CYY_006023</name>
</gene>
<dbReference type="CDD" id="cd09917">
    <property type="entry name" value="F-box_SF"/>
    <property type="match status" value="1"/>
</dbReference>
<dbReference type="Gene3D" id="1.20.1280.50">
    <property type="match status" value="1"/>
</dbReference>
<dbReference type="PROSITE" id="PS50181">
    <property type="entry name" value="FBOX"/>
    <property type="match status" value="1"/>
</dbReference>
<dbReference type="InterPro" id="IPR011989">
    <property type="entry name" value="ARM-like"/>
</dbReference>
<evidence type="ECO:0000313" key="6">
    <source>
        <dbReference type="Proteomes" id="UP000695562"/>
    </source>
</evidence>
<comment type="caution">
    <text evidence="5">The sequence shown here is derived from an EMBL/GenBank/DDBJ whole genome shotgun (WGS) entry which is preliminary data.</text>
</comment>